<gene>
    <name evidence="1" type="ORF">AKO1_002529</name>
</gene>
<evidence type="ECO:0000313" key="1">
    <source>
        <dbReference type="EMBL" id="KAL0490759.1"/>
    </source>
</evidence>
<organism evidence="1 2">
    <name type="scientific">Acrasis kona</name>
    <dbReference type="NCBI Taxonomy" id="1008807"/>
    <lineage>
        <taxon>Eukaryota</taxon>
        <taxon>Discoba</taxon>
        <taxon>Heterolobosea</taxon>
        <taxon>Tetramitia</taxon>
        <taxon>Eutetramitia</taxon>
        <taxon>Acrasidae</taxon>
        <taxon>Acrasis</taxon>
    </lineage>
</organism>
<dbReference type="AlphaFoldDB" id="A0AAW2ZND0"/>
<sequence>METSRGGGRTKATEVIKLNLLHRKLNTYRFPSQCLGTSFEENALVSNTTEVTHLEDQHHIQEKYEATVDKYFRINRYQRVLSI</sequence>
<reference evidence="1 2" key="1">
    <citation type="submission" date="2024-03" db="EMBL/GenBank/DDBJ databases">
        <title>The Acrasis kona genome and developmental transcriptomes reveal deep origins of eukaryotic multicellular pathways.</title>
        <authorList>
            <person name="Sheikh S."/>
            <person name="Fu C.-J."/>
            <person name="Brown M.W."/>
            <person name="Baldauf S.L."/>
        </authorList>
    </citation>
    <scope>NUCLEOTIDE SEQUENCE [LARGE SCALE GENOMIC DNA]</scope>
    <source>
        <strain evidence="1 2">ATCC MYA-3509</strain>
    </source>
</reference>
<dbReference type="EMBL" id="JAOPGA020001714">
    <property type="protein sequence ID" value="KAL0490759.1"/>
    <property type="molecule type" value="Genomic_DNA"/>
</dbReference>
<dbReference type="Proteomes" id="UP001431209">
    <property type="component" value="Unassembled WGS sequence"/>
</dbReference>
<accession>A0AAW2ZND0</accession>
<evidence type="ECO:0000313" key="2">
    <source>
        <dbReference type="Proteomes" id="UP001431209"/>
    </source>
</evidence>
<proteinExistence type="predicted"/>
<comment type="caution">
    <text evidence="1">The sequence shown here is derived from an EMBL/GenBank/DDBJ whole genome shotgun (WGS) entry which is preliminary data.</text>
</comment>
<keyword evidence="2" id="KW-1185">Reference proteome</keyword>
<protein>
    <submittedName>
        <fullName evidence="1">Uncharacterized protein</fullName>
    </submittedName>
</protein>
<name>A0AAW2ZND0_9EUKA</name>